<dbReference type="AlphaFoldDB" id="A0A4C2A6R4"/>
<reference evidence="1 2" key="1">
    <citation type="journal article" date="2019" name="Commun. Biol.">
        <title>The bagworm genome reveals a unique fibroin gene that provides high tensile strength.</title>
        <authorList>
            <person name="Kono N."/>
            <person name="Nakamura H."/>
            <person name="Ohtoshi R."/>
            <person name="Tomita M."/>
            <person name="Numata K."/>
            <person name="Arakawa K."/>
        </authorList>
    </citation>
    <scope>NUCLEOTIDE SEQUENCE [LARGE SCALE GENOMIC DNA]</scope>
</reference>
<protein>
    <submittedName>
        <fullName evidence="1">Uncharacterized protein</fullName>
    </submittedName>
</protein>
<sequence>MPNAPAQSRFRQLVLPRRVRRRGRAPAALGALSPACGRSTARPQVGRKQKQLTHAGTLMWRYCIISLEFGLGAGGAANERRGACAPPPDVREFDLGVFDIDRARPLSLTITNGCRDRVEIRVVSEIRIGIKAGDEIEIESGIESRTALKTIDKLKFDSRAKSESSKRNHERTIDLSTKIFHAGEIAEHYRCRIESGIKTEIEDIIERDARRKG</sequence>
<keyword evidence="2" id="KW-1185">Reference proteome</keyword>
<name>A0A4C2A6R4_EUMVA</name>
<comment type="caution">
    <text evidence="1">The sequence shown here is derived from an EMBL/GenBank/DDBJ whole genome shotgun (WGS) entry which is preliminary data.</text>
</comment>
<accession>A0A4C2A6R4</accession>
<evidence type="ECO:0000313" key="2">
    <source>
        <dbReference type="Proteomes" id="UP000299102"/>
    </source>
</evidence>
<dbReference type="Proteomes" id="UP000299102">
    <property type="component" value="Unassembled WGS sequence"/>
</dbReference>
<dbReference type="EMBL" id="BGZK01002774">
    <property type="protein sequence ID" value="GBP96366.1"/>
    <property type="molecule type" value="Genomic_DNA"/>
</dbReference>
<evidence type="ECO:0000313" key="1">
    <source>
        <dbReference type="EMBL" id="GBP96366.1"/>
    </source>
</evidence>
<organism evidence="1 2">
    <name type="scientific">Eumeta variegata</name>
    <name type="common">Bagworm moth</name>
    <name type="synonym">Eumeta japonica</name>
    <dbReference type="NCBI Taxonomy" id="151549"/>
    <lineage>
        <taxon>Eukaryota</taxon>
        <taxon>Metazoa</taxon>
        <taxon>Ecdysozoa</taxon>
        <taxon>Arthropoda</taxon>
        <taxon>Hexapoda</taxon>
        <taxon>Insecta</taxon>
        <taxon>Pterygota</taxon>
        <taxon>Neoptera</taxon>
        <taxon>Endopterygota</taxon>
        <taxon>Lepidoptera</taxon>
        <taxon>Glossata</taxon>
        <taxon>Ditrysia</taxon>
        <taxon>Tineoidea</taxon>
        <taxon>Psychidae</taxon>
        <taxon>Oiketicinae</taxon>
        <taxon>Eumeta</taxon>
    </lineage>
</organism>
<gene>
    <name evidence="1" type="ORF">EVAR_65696_1</name>
</gene>
<proteinExistence type="predicted"/>